<dbReference type="Proteomes" id="UP000235371">
    <property type="component" value="Unassembled WGS sequence"/>
</dbReference>
<dbReference type="Pfam" id="PF22942">
    <property type="entry name" value="DUF7025"/>
    <property type="match status" value="1"/>
</dbReference>
<sequence>MSVPDPKTGSRCEFRAYHKTTRKDGESALKSLTDPFKAAETGHGDDAYALVIRRDHADKGGHGSVTLKVNSPHLLKAFRNVIVSYTTVSSDFNSPLELSSPFQMLMHWWDELDLYRKETDDADVRMHLNLLFEFMEFEIGPDRDKIMATVKEGRITYFSAWILFRPGDLVYTQVLDHPWLLRCHKTVYEVSTTKGPYLEVHCTYTDHDGARAGEAKHKIIMYQKKQFGQENPAFITDLPVYPRRFVKGEDDLEERLTKRGEKFLDHKNVSVQEYDGIAHYLKEPPYSFWHPDMADFDGVWLPYTETGRVILDRKTFQEDQYSNQVGIKVVEAEPLLCPPYAVGYSLSRKDWCRFLVDKITTVKWKENVWSFLILNEEQKLILRALVTSHEYPDNARNQPEQKGKGLVILLHGTPGSGKTLSAETAAEGTHKALVSTSLGELNRDNIPWTFEWRLKQIFQYATTWKAVVLLDEADVFLQARDDTGGGDGKRNSMVAIFLRELEYFSGIVFLTTNILQSFDKAIRSRIHLALGFDPPASHIRRRIWIQYLEKIPGGKIDLPNISKAVEVLELRELNGREISNAVNTARTIARFQGAKLQQHHLTDVLKVRDAFDKRIRDEARALKTSGQSGVGVGNLLRRSSILSMEPDEYE</sequence>
<dbReference type="InParanoid" id="A0A2J6T4M4"/>
<dbReference type="GeneID" id="36588647"/>
<dbReference type="RefSeq" id="XP_024734872.1">
    <property type="nucleotide sequence ID" value="XM_024880570.1"/>
</dbReference>
<evidence type="ECO:0000313" key="2">
    <source>
        <dbReference type="EMBL" id="PMD57968.1"/>
    </source>
</evidence>
<dbReference type="EMBL" id="KZ613838">
    <property type="protein sequence ID" value="PMD57968.1"/>
    <property type="molecule type" value="Genomic_DNA"/>
</dbReference>
<protein>
    <submittedName>
        <fullName evidence="2">P-loop containing nucleoside triphosphate hydrolase protein</fullName>
    </submittedName>
</protein>
<dbReference type="AlphaFoldDB" id="A0A2J6T4M4"/>
<proteinExistence type="predicted"/>
<dbReference type="PANTHER" id="PTHR46411:SF3">
    <property type="entry name" value="AAA+ ATPASE DOMAIN-CONTAINING PROTEIN"/>
    <property type="match status" value="1"/>
</dbReference>
<dbReference type="InterPro" id="IPR027417">
    <property type="entry name" value="P-loop_NTPase"/>
</dbReference>
<dbReference type="SUPFAM" id="SSF52540">
    <property type="entry name" value="P-loop containing nucleoside triphosphate hydrolases"/>
    <property type="match status" value="1"/>
</dbReference>
<dbReference type="OrthoDB" id="10042665at2759"/>
<dbReference type="GO" id="GO:0005524">
    <property type="term" value="F:ATP binding"/>
    <property type="evidence" value="ECO:0007669"/>
    <property type="project" value="InterPro"/>
</dbReference>
<feature type="domain" description="AAA+ ATPase" evidence="1">
    <location>
        <begin position="404"/>
        <end position="536"/>
    </location>
</feature>
<organism evidence="2 3">
    <name type="scientific">Hyaloscypha bicolor E</name>
    <dbReference type="NCBI Taxonomy" id="1095630"/>
    <lineage>
        <taxon>Eukaryota</taxon>
        <taxon>Fungi</taxon>
        <taxon>Dikarya</taxon>
        <taxon>Ascomycota</taxon>
        <taxon>Pezizomycotina</taxon>
        <taxon>Leotiomycetes</taxon>
        <taxon>Helotiales</taxon>
        <taxon>Hyaloscyphaceae</taxon>
        <taxon>Hyaloscypha</taxon>
        <taxon>Hyaloscypha bicolor</taxon>
    </lineage>
</organism>
<keyword evidence="2" id="KW-0378">Hydrolase</keyword>
<evidence type="ECO:0000313" key="3">
    <source>
        <dbReference type="Proteomes" id="UP000235371"/>
    </source>
</evidence>
<dbReference type="GO" id="GO:0016887">
    <property type="term" value="F:ATP hydrolysis activity"/>
    <property type="evidence" value="ECO:0007669"/>
    <property type="project" value="InterPro"/>
</dbReference>
<gene>
    <name evidence="2" type="ORF">K444DRAFT_614659</name>
</gene>
<dbReference type="InterPro" id="IPR003593">
    <property type="entry name" value="AAA+_ATPase"/>
</dbReference>
<reference evidence="2 3" key="1">
    <citation type="submission" date="2016-04" db="EMBL/GenBank/DDBJ databases">
        <title>A degradative enzymes factory behind the ericoid mycorrhizal symbiosis.</title>
        <authorList>
            <consortium name="DOE Joint Genome Institute"/>
            <person name="Martino E."/>
            <person name="Morin E."/>
            <person name="Grelet G."/>
            <person name="Kuo A."/>
            <person name="Kohler A."/>
            <person name="Daghino S."/>
            <person name="Barry K."/>
            <person name="Choi C."/>
            <person name="Cichocki N."/>
            <person name="Clum A."/>
            <person name="Copeland A."/>
            <person name="Hainaut M."/>
            <person name="Haridas S."/>
            <person name="Labutti K."/>
            <person name="Lindquist E."/>
            <person name="Lipzen A."/>
            <person name="Khouja H.-R."/>
            <person name="Murat C."/>
            <person name="Ohm R."/>
            <person name="Olson A."/>
            <person name="Spatafora J."/>
            <person name="Veneault-Fourrey C."/>
            <person name="Henrissat B."/>
            <person name="Grigoriev I."/>
            <person name="Martin F."/>
            <person name="Perotto S."/>
        </authorList>
    </citation>
    <scope>NUCLEOTIDE SEQUENCE [LARGE SCALE GENOMIC DNA]</scope>
    <source>
        <strain evidence="2 3">E</strain>
    </source>
</reference>
<dbReference type="InterPro" id="IPR003959">
    <property type="entry name" value="ATPase_AAA_core"/>
</dbReference>
<dbReference type="Pfam" id="PF00004">
    <property type="entry name" value="AAA"/>
    <property type="match status" value="1"/>
</dbReference>
<name>A0A2J6T4M4_9HELO</name>
<dbReference type="PANTHER" id="PTHR46411">
    <property type="entry name" value="FAMILY ATPASE, PUTATIVE-RELATED"/>
    <property type="match status" value="1"/>
</dbReference>
<dbReference type="SMART" id="SM00382">
    <property type="entry name" value="AAA"/>
    <property type="match status" value="1"/>
</dbReference>
<dbReference type="Gene3D" id="3.40.50.300">
    <property type="entry name" value="P-loop containing nucleotide triphosphate hydrolases"/>
    <property type="match status" value="1"/>
</dbReference>
<accession>A0A2J6T4M4</accession>
<dbReference type="InterPro" id="IPR054289">
    <property type="entry name" value="DUF7025"/>
</dbReference>
<evidence type="ECO:0000259" key="1">
    <source>
        <dbReference type="SMART" id="SM00382"/>
    </source>
</evidence>
<keyword evidence="3" id="KW-1185">Reference proteome</keyword>